<evidence type="ECO:0000256" key="13">
    <source>
        <dbReference type="ARBA" id="ARBA00023049"/>
    </source>
</evidence>
<dbReference type="InterPro" id="IPR049038">
    <property type="entry name" value="ADAM10_Cys-rich"/>
</dbReference>
<dbReference type="GO" id="GO:0004222">
    <property type="term" value="F:metalloendopeptidase activity"/>
    <property type="evidence" value="ECO:0007669"/>
    <property type="project" value="InterPro"/>
</dbReference>
<feature type="signal peptide" evidence="20">
    <location>
        <begin position="1"/>
        <end position="18"/>
    </location>
</feature>
<feature type="compositionally biased region" description="Polar residues" evidence="19">
    <location>
        <begin position="1046"/>
        <end position="1066"/>
    </location>
</feature>
<keyword evidence="13" id="KW-0482">Metalloprotease</keyword>
<dbReference type="Pfam" id="PF21299">
    <property type="entry name" value="ADAM10_Cys-rich"/>
    <property type="match status" value="1"/>
</dbReference>
<evidence type="ECO:0000256" key="19">
    <source>
        <dbReference type="SAM" id="MobiDB-lite"/>
    </source>
</evidence>
<gene>
    <name evidence="23" type="ORF">CHIRRI_LOCUS9275</name>
</gene>
<comment type="cofactor">
    <cofactor evidence="2">
        <name>Zn(2+)</name>
        <dbReference type="ChEBI" id="CHEBI:29105"/>
    </cofactor>
</comment>
<feature type="compositionally biased region" description="Polar residues" evidence="19">
    <location>
        <begin position="1417"/>
        <end position="1432"/>
    </location>
</feature>
<keyword evidence="7" id="KW-0812">Transmembrane</keyword>
<comment type="caution">
    <text evidence="18">Lacks conserved residue(s) required for the propagation of feature annotation.</text>
</comment>
<reference evidence="23" key="2">
    <citation type="submission" date="2022-10" db="EMBL/GenBank/DDBJ databases">
        <authorList>
            <consortium name="ENA_rothamsted_submissions"/>
            <consortium name="culmorum"/>
            <person name="King R."/>
        </authorList>
    </citation>
    <scope>NUCLEOTIDE SEQUENCE</scope>
</reference>
<evidence type="ECO:0000313" key="23">
    <source>
        <dbReference type="EMBL" id="CAH1726994.1"/>
    </source>
</evidence>
<dbReference type="OrthoDB" id="5571054at2759"/>
<evidence type="ECO:0000256" key="16">
    <source>
        <dbReference type="ARBA" id="ARBA00023157"/>
    </source>
</evidence>
<evidence type="ECO:0000256" key="14">
    <source>
        <dbReference type="ARBA" id="ARBA00023136"/>
    </source>
</evidence>
<feature type="compositionally biased region" description="Low complexity" evidence="19">
    <location>
        <begin position="1106"/>
        <end position="1119"/>
    </location>
</feature>
<feature type="domain" description="Peptidase M12B" evidence="22">
    <location>
        <begin position="495"/>
        <end position="712"/>
    </location>
</feature>
<dbReference type="EMBL" id="OU895879">
    <property type="protein sequence ID" value="CAH1726994.1"/>
    <property type="molecule type" value="Genomic_DNA"/>
</dbReference>
<keyword evidence="17" id="KW-0325">Glycoprotein</keyword>
<dbReference type="Proteomes" id="UP001153620">
    <property type="component" value="Chromosome 3"/>
</dbReference>
<evidence type="ECO:0000259" key="21">
    <source>
        <dbReference type="PROSITE" id="PS50214"/>
    </source>
</evidence>
<evidence type="ECO:0000256" key="18">
    <source>
        <dbReference type="PROSITE-ProRule" id="PRU00276"/>
    </source>
</evidence>
<keyword evidence="5" id="KW-0645">Protease</keyword>
<keyword evidence="9 20" id="KW-0732">Signal</keyword>
<dbReference type="SUPFAM" id="SSF55486">
    <property type="entry name" value="Metalloproteases ('zincins'), catalytic domain"/>
    <property type="match status" value="1"/>
</dbReference>
<evidence type="ECO:0000256" key="8">
    <source>
        <dbReference type="ARBA" id="ARBA00022723"/>
    </source>
</evidence>
<evidence type="ECO:0000256" key="3">
    <source>
        <dbReference type="ARBA" id="ARBA00004479"/>
    </source>
</evidence>
<evidence type="ECO:0000256" key="2">
    <source>
        <dbReference type="ARBA" id="ARBA00001947"/>
    </source>
</evidence>
<dbReference type="InterPro" id="IPR034025">
    <property type="entry name" value="ADAM10_ADAM17"/>
</dbReference>
<feature type="compositionally biased region" description="Basic and acidic residues" evidence="19">
    <location>
        <begin position="1434"/>
        <end position="1445"/>
    </location>
</feature>
<evidence type="ECO:0000256" key="20">
    <source>
        <dbReference type="SAM" id="SignalP"/>
    </source>
</evidence>
<dbReference type="EC" id="3.4.24.81" evidence="4"/>
<dbReference type="GO" id="GO:0006509">
    <property type="term" value="P:membrane protein ectodomain proteolysis"/>
    <property type="evidence" value="ECO:0007669"/>
    <property type="project" value="TreeGrafter"/>
</dbReference>
<evidence type="ECO:0000256" key="4">
    <source>
        <dbReference type="ARBA" id="ARBA00012332"/>
    </source>
</evidence>
<evidence type="ECO:0000256" key="10">
    <source>
        <dbReference type="ARBA" id="ARBA00022801"/>
    </source>
</evidence>
<evidence type="ECO:0000256" key="17">
    <source>
        <dbReference type="ARBA" id="ARBA00023180"/>
    </source>
</evidence>
<comment type="catalytic activity">
    <reaction evidence="1">
        <text>Endopeptidase of broad specificity.</text>
        <dbReference type="EC" id="3.4.24.81"/>
    </reaction>
</comment>
<keyword evidence="15" id="KW-0865">Zymogen</keyword>
<evidence type="ECO:0000256" key="5">
    <source>
        <dbReference type="ARBA" id="ARBA00022670"/>
    </source>
</evidence>
<feature type="compositionally biased region" description="Polar residues" evidence="19">
    <location>
        <begin position="1474"/>
        <end position="1490"/>
    </location>
</feature>
<reference evidence="23" key="1">
    <citation type="submission" date="2022-01" db="EMBL/GenBank/DDBJ databases">
        <authorList>
            <person name="King R."/>
        </authorList>
    </citation>
    <scope>NUCLEOTIDE SEQUENCE</scope>
</reference>
<dbReference type="PANTHER" id="PTHR45702">
    <property type="entry name" value="ADAM10/ADAM17 METALLOPEPTIDASE FAMILY MEMBER"/>
    <property type="match status" value="1"/>
</dbReference>
<proteinExistence type="predicted"/>
<sequence length="1648" mass="185971">MIMSWIYGMIFILIQISSDSVIRNQHVAYATPLQSVHVPSQINSFIRHWEPAHFNRDALEQAHRAHESNRRRKREINYNHFSPHYGSTNVIKFNFNAHDREFRIEMREDPTSVFSSDILIEGTDGPLDYDISRVYSGKLENDENSHVHGVLTADNLFDGTITTGMEQYYIEPSDKYSEELGKNGVHTIIYKLSDVKMDVHKHNTDKSDHETHCASEKLYRKMKESDDDENDKSFLYNHYKVNEKSDINNPYNNKFKLSNHYDNGHDEDIISSSRRGNNQGNADTAHKRMKRWLKSRDRHEPPLPLDLETPYNTRLNINVNSENNDEDDDDDDDQYQSDQAPSPTIATSNNNHRNILVNSYNPNSDYNLRNIITKTNRNVLSNVFSDGTNRINNNFTATNQQMNVNSRPNHKTHVELITKNGPTKKPNIISNNYNPDLIYANNNPPQNNNKHHPNNNQYPHLYHPQHNVNSNIKNDIMDMMNTKATTSGSLADRKSTCMLYLQADHTFFQKLGSDEASIEAITRHVQRANVIYKNTDFNSDGKPDNITFMIKRIKIHNSNALKDPSYRFPGNYGVEKFLELFSEEDYDQFCLAYMFTYRDFEMGTLGLAWTGDLKNAGGVCEKNGHYRGSLKSLNTGIVTLLNYGKHVPPAVSHVTLAHEIGHNFGSPHDPDQCTPGGEDGNFIMFARATSGDKRNNNKFSPCSLKAIEPVLNAKARSSKGCFTEPTQSICGNGVVEPGEQCDCGWEEDCKDDCCYPMNRHPAYNERPCTLRPDKVCSPSQGPCCTSKCSLKYGDKCRDDNGCREPSYCDGRSAICPPSVNKPNKTICNKEFVCYMGECTGSICLAYGLESCQCIPGENDPKTKSCELCCKKPGENQECKSSFEWNKVPYDVPDMYSKPGTPCNEYNGYCDVFQRCREVDPSGPLATLRKLLLSEESIASFKKWVISNWYAVSLIIVAVFALLILSTRFLGKKSNLKLKTVTIIHSATTETVRLPDDNNGVIVHTAVRTKVPLKKKVRGEQRKKKSQQKVIIPPILPQKDVIQSNVTSNTVNPTLPVSATSIKPLSRSQKKSLESPKKLLRRKKKQHRQVNGPDDNSGQMKVKDDQQQQQQQQQQQLPIKPQRKPKKKPSSSSSKHKEIIDYSNPESHTNTFGKVQKWLLESPIVLSAASQIEHASKISNMMNKSHSTPEHLASVQQPQQQQQQRSPINTAKPKGTTTAAKSTNNLNDKVRLQVVYKPPFKFSLKFSKNKNNIKTNVVSADKNKMLWRQQQQQQQRNSLEDPSRSRRAALLIRSATEDISNQLVQSNDEPLYETLSHPPKVKHPPQPNYENLPTTSSTANLIDASMNNSISSPINTATFRVNKSASGSNINNHRNLPVISTPILNSKSRSHQRVSQNNLRRSSIGNSGSSGNLMKFGGSSQNLTRSSTTNLTKHTQRDGIKRRASDMNRSSTTNLNKYNRHNSSNSNLRRDGSNMDVNSSPSSEEYNPVSSNERKSHSRKSSMNVSNSKLNQLSKTYSNSNLVNNINNNTCSSNGSTAICPVQGSSRRESFNNNIPRASLINSITNISNPFQRQTSLKPTQPLSHSSRMMIDELNKNRPQTSSCDSSMFKNFEWPKVLTTQRSLPAENAGPQSDLEVMVSDVENLMNDS</sequence>
<feature type="region of interest" description="Disordered" evidence="19">
    <location>
        <begin position="1311"/>
        <end position="1335"/>
    </location>
</feature>
<keyword evidence="14" id="KW-0472">Membrane</keyword>
<protein>
    <recommendedName>
        <fullName evidence="4">ADAM10 endopeptidase</fullName>
        <ecNumber evidence="4">3.4.24.81</ecNumber>
    </recommendedName>
</protein>
<organism evidence="23 24">
    <name type="scientific">Chironomus riparius</name>
    <dbReference type="NCBI Taxonomy" id="315576"/>
    <lineage>
        <taxon>Eukaryota</taxon>
        <taxon>Metazoa</taxon>
        <taxon>Ecdysozoa</taxon>
        <taxon>Arthropoda</taxon>
        <taxon>Hexapoda</taxon>
        <taxon>Insecta</taxon>
        <taxon>Pterygota</taxon>
        <taxon>Neoptera</taxon>
        <taxon>Endopterygota</taxon>
        <taxon>Diptera</taxon>
        <taxon>Nematocera</taxon>
        <taxon>Chironomoidea</taxon>
        <taxon>Chironomidae</taxon>
        <taxon>Chironominae</taxon>
        <taxon>Chironomus</taxon>
    </lineage>
</organism>
<feature type="compositionally biased region" description="Polar residues" evidence="19">
    <location>
        <begin position="270"/>
        <end position="282"/>
    </location>
</feature>
<keyword evidence="8 18" id="KW-0479">Metal-binding</keyword>
<dbReference type="PROSITE" id="PS50215">
    <property type="entry name" value="ADAM_MEPRO"/>
    <property type="match status" value="1"/>
</dbReference>
<dbReference type="GO" id="GO:0046872">
    <property type="term" value="F:metal ion binding"/>
    <property type="evidence" value="ECO:0007669"/>
    <property type="project" value="UniProtKB-KW"/>
</dbReference>
<dbReference type="Pfam" id="PF13574">
    <property type="entry name" value="Reprolysin_2"/>
    <property type="match status" value="1"/>
</dbReference>
<dbReference type="InterPro" id="IPR051489">
    <property type="entry name" value="ADAM_Metalloproteinase"/>
</dbReference>
<feature type="compositionally biased region" description="Low complexity" evidence="19">
    <location>
        <begin position="1195"/>
        <end position="1222"/>
    </location>
</feature>
<keyword evidence="10" id="KW-0378">Hydrolase</keyword>
<feature type="compositionally biased region" description="Low complexity" evidence="19">
    <location>
        <begin position="1396"/>
        <end position="1412"/>
    </location>
</feature>
<dbReference type="PANTHER" id="PTHR45702:SF3">
    <property type="entry name" value="KUZBANIAN-LIKE, ISOFORM A"/>
    <property type="match status" value="1"/>
</dbReference>
<evidence type="ECO:0000256" key="15">
    <source>
        <dbReference type="ARBA" id="ARBA00023145"/>
    </source>
</evidence>
<feature type="compositionally biased region" description="Polar residues" evidence="19">
    <location>
        <begin position="1446"/>
        <end position="1456"/>
    </location>
</feature>
<feature type="active site" evidence="18">
    <location>
        <position position="659"/>
    </location>
</feature>
<evidence type="ECO:0000256" key="7">
    <source>
        <dbReference type="ARBA" id="ARBA00022692"/>
    </source>
</evidence>
<evidence type="ECO:0000256" key="11">
    <source>
        <dbReference type="ARBA" id="ARBA00022833"/>
    </source>
</evidence>
<keyword evidence="6" id="KW-0165">Cleavage on pair of basic residues</keyword>
<dbReference type="FunFam" id="4.10.70.10:FF:000002">
    <property type="entry name" value="disintegrin and metalloproteinase domain-containing protein 10"/>
    <property type="match status" value="1"/>
</dbReference>
<evidence type="ECO:0000256" key="1">
    <source>
        <dbReference type="ARBA" id="ARBA00001809"/>
    </source>
</evidence>
<dbReference type="GO" id="GO:0007219">
    <property type="term" value="P:Notch signaling pathway"/>
    <property type="evidence" value="ECO:0007669"/>
    <property type="project" value="TreeGrafter"/>
</dbReference>
<dbReference type="InterPro" id="IPR036436">
    <property type="entry name" value="Disintegrin_dom_sf"/>
</dbReference>
<dbReference type="GO" id="GO:0005886">
    <property type="term" value="C:plasma membrane"/>
    <property type="evidence" value="ECO:0007669"/>
    <property type="project" value="TreeGrafter"/>
</dbReference>
<dbReference type="PROSITE" id="PS50214">
    <property type="entry name" value="DISINTEGRIN_2"/>
    <property type="match status" value="1"/>
</dbReference>
<feature type="binding site" evidence="18">
    <location>
        <position position="662"/>
    </location>
    <ligand>
        <name>Zn(2+)</name>
        <dbReference type="ChEBI" id="CHEBI:29105"/>
        <note>catalytic</note>
    </ligand>
</feature>
<feature type="compositionally biased region" description="Polar residues" evidence="19">
    <location>
        <begin position="310"/>
        <end position="321"/>
    </location>
</feature>
<feature type="chain" id="PRO_5040298081" description="ADAM10 endopeptidase" evidence="20">
    <location>
        <begin position="19"/>
        <end position="1648"/>
    </location>
</feature>
<keyword evidence="12" id="KW-1133">Transmembrane helix</keyword>
<name>A0A9P0J4P0_9DIPT</name>
<evidence type="ECO:0000256" key="12">
    <source>
        <dbReference type="ARBA" id="ARBA00022989"/>
    </source>
</evidence>
<feature type="region of interest" description="Disordered" evidence="19">
    <location>
        <begin position="1380"/>
        <end position="1508"/>
    </location>
</feature>
<dbReference type="CDD" id="cd04270">
    <property type="entry name" value="ZnMc_TACE_like"/>
    <property type="match status" value="1"/>
</dbReference>
<feature type="region of interest" description="Disordered" evidence="19">
    <location>
        <begin position="1265"/>
        <end position="1284"/>
    </location>
</feature>
<evidence type="ECO:0000259" key="22">
    <source>
        <dbReference type="PROSITE" id="PS50215"/>
    </source>
</evidence>
<dbReference type="Gene3D" id="4.10.70.10">
    <property type="entry name" value="Disintegrin domain"/>
    <property type="match status" value="1"/>
</dbReference>
<keyword evidence="24" id="KW-1185">Reference proteome</keyword>
<keyword evidence="16" id="KW-1015">Disulfide bond</keyword>
<feature type="binding site" evidence="18">
    <location>
        <position position="658"/>
    </location>
    <ligand>
        <name>Zn(2+)</name>
        <dbReference type="ChEBI" id="CHEBI:29105"/>
        <note>catalytic</note>
    </ligand>
</feature>
<feature type="compositionally biased region" description="Acidic residues" evidence="19">
    <location>
        <begin position="323"/>
        <end position="335"/>
    </location>
</feature>
<dbReference type="FunFam" id="3.40.390.10:FF:000041">
    <property type="entry name" value="Kuzbanian-like, isoform A"/>
    <property type="match status" value="1"/>
</dbReference>
<dbReference type="Gene3D" id="3.40.390.10">
    <property type="entry name" value="Collagenase (Catalytic Domain)"/>
    <property type="match status" value="1"/>
</dbReference>
<dbReference type="SMART" id="SM00050">
    <property type="entry name" value="DISIN"/>
    <property type="match status" value="1"/>
</dbReference>
<dbReference type="InterPro" id="IPR001590">
    <property type="entry name" value="Peptidase_M12B"/>
</dbReference>
<dbReference type="InterPro" id="IPR024079">
    <property type="entry name" value="MetalloPept_cat_dom_sf"/>
</dbReference>
<dbReference type="Pfam" id="PF00200">
    <property type="entry name" value="Disintegrin"/>
    <property type="match status" value="1"/>
</dbReference>
<keyword evidence="11 18" id="KW-0862">Zinc</keyword>
<comment type="subcellular location">
    <subcellularLocation>
        <location evidence="3">Membrane</location>
        <topology evidence="3">Single-pass type I membrane protein</topology>
    </subcellularLocation>
</comment>
<dbReference type="SUPFAM" id="SSF57552">
    <property type="entry name" value="Blood coagulation inhibitor (disintegrin)"/>
    <property type="match status" value="1"/>
</dbReference>
<accession>A0A9P0J4P0</accession>
<evidence type="ECO:0000256" key="9">
    <source>
        <dbReference type="ARBA" id="ARBA00022729"/>
    </source>
</evidence>
<feature type="region of interest" description="Disordered" evidence="19">
    <location>
        <begin position="1182"/>
        <end position="1223"/>
    </location>
</feature>
<evidence type="ECO:0000313" key="24">
    <source>
        <dbReference type="Proteomes" id="UP001153620"/>
    </source>
</evidence>
<evidence type="ECO:0000256" key="6">
    <source>
        <dbReference type="ARBA" id="ARBA00022685"/>
    </source>
</evidence>
<feature type="region of interest" description="Disordered" evidence="19">
    <location>
        <begin position="1046"/>
        <end position="1147"/>
    </location>
</feature>
<feature type="domain" description="Disintegrin" evidence="21">
    <location>
        <begin position="727"/>
        <end position="823"/>
    </location>
</feature>
<feature type="compositionally biased region" description="Basic residues" evidence="19">
    <location>
        <begin position="1077"/>
        <end position="1087"/>
    </location>
</feature>
<feature type="region of interest" description="Disordered" evidence="19">
    <location>
        <begin position="266"/>
        <end position="355"/>
    </location>
</feature>
<dbReference type="InterPro" id="IPR001762">
    <property type="entry name" value="Disintegrin_dom"/>
</dbReference>
<feature type="compositionally biased region" description="Polar residues" evidence="19">
    <location>
        <begin position="336"/>
        <end position="355"/>
    </location>
</feature>
<feature type="binding site" evidence="18">
    <location>
        <position position="668"/>
    </location>
    <ligand>
        <name>Zn(2+)</name>
        <dbReference type="ChEBI" id="CHEBI:29105"/>
        <note>catalytic</note>
    </ligand>
</feature>